<sequence>MNKKWAAALVTGATDGIGCAVAHRLAGLVDTLLIHGRYPTSLMELAASLAPANPGTTIIPLKADLASLAEVRYMINRVCGSLDRLDILVNNAATAGIYPRTLSADGHEMTLQVNYLAPVMLTAGLFPLLTTPAHSRIVNVVCSPQRNVKLRWHDMSLEHRYHPVTAYAQSKLALTLHTAGLADILADSSCSAVSVDPGTADTKLHRRAFGWPAGPVAAAADCVLYAITASTGVKGSYFEQQLRTEPPTEHSSPHAQRHLDRITANMLNIHLPWVDMVYSPLTKTPAS</sequence>
<dbReference type="InterPro" id="IPR036291">
    <property type="entry name" value="NAD(P)-bd_dom_sf"/>
</dbReference>
<dbReference type="EMBL" id="QUNO01000014">
    <property type="protein sequence ID" value="REH38047.1"/>
    <property type="molecule type" value="Genomic_DNA"/>
</dbReference>
<comment type="caution">
    <text evidence="2">The sequence shown here is derived from an EMBL/GenBank/DDBJ whole genome shotgun (WGS) entry which is preliminary data.</text>
</comment>
<evidence type="ECO:0000256" key="1">
    <source>
        <dbReference type="ARBA" id="ARBA00023002"/>
    </source>
</evidence>
<keyword evidence="1" id="KW-0560">Oxidoreductase</keyword>
<dbReference type="GO" id="GO:0016491">
    <property type="term" value="F:oxidoreductase activity"/>
    <property type="evidence" value="ECO:0007669"/>
    <property type="project" value="UniProtKB-KW"/>
</dbReference>
<dbReference type="InterPro" id="IPR002347">
    <property type="entry name" value="SDR_fam"/>
</dbReference>
<dbReference type="PANTHER" id="PTHR43157">
    <property type="entry name" value="PHOSPHATIDYLINOSITOL-GLYCAN BIOSYNTHESIS CLASS F PROTEIN-RELATED"/>
    <property type="match status" value="1"/>
</dbReference>
<proteinExistence type="predicted"/>
<name>A0A3E0H488_9PSEU</name>
<dbReference type="RefSeq" id="WP_116178919.1">
    <property type="nucleotide sequence ID" value="NZ_CP144375.1"/>
</dbReference>
<dbReference type="Gene3D" id="3.40.50.720">
    <property type="entry name" value="NAD(P)-binding Rossmann-like Domain"/>
    <property type="match status" value="1"/>
</dbReference>
<protein>
    <submittedName>
        <fullName evidence="2">NAD(P)-dependent dehydrogenase (Short-subunit alcohol dehydrogenase family)</fullName>
    </submittedName>
</protein>
<dbReference type="OrthoDB" id="3772961at2"/>
<dbReference type="PRINTS" id="PR00081">
    <property type="entry name" value="GDHRDH"/>
</dbReference>
<dbReference type="AlphaFoldDB" id="A0A3E0H488"/>
<accession>A0A3E0H488</accession>
<dbReference type="Proteomes" id="UP000256269">
    <property type="component" value="Unassembled WGS sequence"/>
</dbReference>
<keyword evidence="3" id="KW-1185">Reference proteome</keyword>
<dbReference type="PANTHER" id="PTHR43157:SF31">
    <property type="entry name" value="PHOSPHATIDYLINOSITOL-GLYCAN BIOSYNTHESIS CLASS F PROTEIN"/>
    <property type="match status" value="1"/>
</dbReference>
<dbReference type="SUPFAM" id="SSF51735">
    <property type="entry name" value="NAD(P)-binding Rossmann-fold domains"/>
    <property type="match status" value="1"/>
</dbReference>
<gene>
    <name evidence="2" type="ORF">BCF44_11472</name>
</gene>
<dbReference type="Pfam" id="PF00106">
    <property type="entry name" value="adh_short"/>
    <property type="match status" value="1"/>
</dbReference>
<reference evidence="2 3" key="1">
    <citation type="submission" date="2018-08" db="EMBL/GenBank/DDBJ databases">
        <title>Genomic Encyclopedia of Archaeal and Bacterial Type Strains, Phase II (KMG-II): from individual species to whole genera.</title>
        <authorList>
            <person name="Goeker M."/>
        </authorList>
    </citation>
    <scope>NUCLEOTIDE SEQUENCE [LARGE SCALE GENOMIC DNA]</scope>
    <source>
        <strain evidence="2 3">DSM 45791</strain>
    </source>
</reference>
<evidence type="ECO:0000313" key="2">
    <source>
        <dbReference type="EMBL" id="REH38047.1"/>
    </source>
</evidence>
<evidence type="ECO:0000313" key="3">
    <source>
        <dbReference type="Proteomes" id="UP000256269"/>
    </source>
</evidence>
<organism evidence="2 3">
    <name type="scientific">Kutzneria buriramensis</name>
    <dbReference type="NCBI Taxonomy" id="1045776"/>
    <lineage>
        <taxon>Bacteria</taxon>
        <taxon>Bacillati</taxon>
        <taxon>Actinomycetota</taxon>
        <taxon>Actinomycetes</taxon>
        <taxon>Pseudonocardiales</taxon>
        <taxon>Pseudonocardiaceae</taxon>
        <taxon>Kutzneria</taxon>
    </lineage>
</organism>